<organism evidence="1 2">
    <name type="scientific">Xanthobacter tagetidis</name>
    <dbReference type="NCBI Taxonomy" id="60216"/>
    <lineage>
        <taxon>Bacteria</taxon>
        <taxon>Pseudomonadati</taxon>
        <taxon>Pseudomonadota</taxon>
        <taxon>Alphaproteobacteria</taxon>
        <taxon>Hyphomicrobiales</taxon>
        <taxon>Xanthobacteraceae</taxon>
        <taxon>Xanthobacter</taxon>
    </lineage>
</organism>
<dbReference type="InterPro" id="IPR036663">
    <property type="entry name" value="Fumarylacetoacetase_C_sf"/>
</dbReference>
<dbReference type="SUPFAM" id="SSF56529">
    <property type="entry name" value="FAH"/>
    <property type="match status" value="1"/>
</dbReference>
<accession>A0A3L7AP37</accession>
<dbReference type="InterPro" id="IPR021269">
    <property type="entry name" value="DUF2848"/>
</dbReference>
<sequence>MSASGHAQALTFTVHADGRSYEETILVRTAVIAGWTGRDKVALEKHIKELEELGVPRPASTPIYYRVAAARLTTADAIESTGPDSSGEVEFMILKTGARRFLGIGSDHTDRKVETYNITVSKQMCDKPVAPELWALDEVLPHWDRLMLRSYAVIDGKRALYQEGSVAAMLPPLDILSGYDGPFEGGAAMFCGTLAAHGGIRPADRFEFEIEDPVLGRTIRHGYDVSVLPVLG</sequence>
<keyword evidence="2" id="KW-1185">Reference proteome</keyword>
<name>A0A3L7AP37_9HYPH</name>
<dbReference type="RefSeq" id="WP_121622044.1">
    <property type="nucleotide sequence ID" value="NZ_JACIIW010000003.1"/>
</dbReference>
<evidence type="ECO:0000313" key="2">
    <source>
        <dbReference type="Proteomes" id="UP000269692"/>
    </source>
</evidence>
<gene>
    <name evidence="1" type="ORF">D9R14_04180</name>
</gene>
<reference evidence="1 2" key="1">
    <citation type="submission" date="2018-10" db="EMBL/GenBank/DDBJ databases">
        <title>Xanthobacter tagetidis genome sequencing and assembly.</title>
        <authorList>
            <person name="Maclea K.S."/>
            <person name="Goen A.E."/>
            <person name="Fatima S.A."/>
        </authorList>
    </citation>
    <scope>NUCLEOTIDE SEQUENCE [LARGE SCALE GENOMIC DNA]</scope>
    <source>
        <strain evidence="1 2">ATCC 700314</strain>
    </source>
</reference>
<proteinExistence type="predicted"/>
<dbReference type="EMBL" id="RCTF01000002">
    <property type="protein sequence ID" value="RLP81192.1"/>
    <property type="molecule type" value="Genomic_DNA"/>
</dbReference>
<dbReference type="Proteomes" id="UP000269692">
    <property type="component" value="Unassembled WGS sequence"/>
</dbReference>
<dbReference type="Pfam" id="PF11010">
    <property type="entry name" value="DUF2848"/>
    <property type="match status" value="1"/>
</dbReference>
<protein>
    <submittedName>
        <fullName evidence="1">DUF2848 domain-containing protein</fullName>
    </submittedName>
</protein>
<dbReference type="OrthoDB" id="9792678at2"/>
<comment type="caution">
    <text evidence="1">The sequence shown here is derived from an EMBL/GenBank/DDBJ whole genome shotgun (WGS) entry which is preliminary data.</text>
</comment>
<evidence type="ECO:0000313" key="1">
    <source>
        <dbReference type="EMBL" id="RLP81192.1"/>
    </source>
</evidence>
<dbReference type="GO" id="GO:0003824">
    <property type="term" value="F:catalytic activity"/>
    <property type="evidence" value="ECO:0007669"/>
    <property type="project" value="InterPro"/>
</dbReference>
<dbReference type="AlphaFoldDB" id="A0A3L7AP37"/>